<gene>
    <name evidence="2" type="ordered locus">Mcup_0946</name>
</gene>
<organism evidence="2 3">
    <name type="scientific">Metallosphaera cuprina (strain Ar-4)</name>
    <dbReference type="NCBI Taxonomy" id="1006006"/>
    <lineage>
        <taxon>Archaea</taxon>
        <taxon>Thermoproteota</taxon>
        <taxon>Thermoprotei</taxon>
        <taxon>Sulfolobales</taxon>
        <taxon>Sulfolobaceae</taxon>
        <taxon>Metallosphaera</taxon>
    </lineage>
</organism>
<evidence type="ECO:0000313" key="3">
    <source>
        <dbReference type="Proteomes" id="UP000007812"/>
    </source>
</evidence>
<proteinExistence type="predicted"/>
<dbReference type="InterPro" id="IPR029044">
    <property type="entry name" value="Nucleotide-diphossugar_trans"/>
</dbReference>
<dbReference type="KEGG" id="mcn:Mcup_0946"/>
<sequence>MLESYSKNLSIKIVEQKEGKIEEAVNLIYSNAKGEILITLDDDNIPSETWVEDHLKSHELYPRFGALRGKITKTREIKHPLGHKLRNLLKQLVYRPYSKDLAGYVGYLTQYGIPTDIGRPPHSKVIKTITLSSENTSIKREVYHDLKLPGYTFRGFHHEDILALHAIKKGFFTGEITDGAVNMRVEREEYGAPSLTLSKPKDLKGKLELTIEHFLFPYAANLMGYKPRGLTTLRLMVSLSRVGLYRRAALAGIDLAIEGIENRLSPSEIRERLRDAVKGLEQLSLSS</sequence>
<dbReference type="Proteomes" id="UP000007812">
    <property type="component" value="Chromosome"/>
</dbReference>
<accession>F4G2K3</accession>
<evidence type="ECO:0000313" key="2">
    <source>
        <dbReference type="EMBL" id="AEB95051.1"/>
    </source>
</evidence>
<dbReference type="SUPFAM" id="SSF53448">
    <property type="entry name" value="Nucleotide-diphospho-sugar transferases"/>
    <property type="match status" value="1"/>
</dbReference>
<protein>
    <recommendedName>
        <fullName evidence="1">Glycosyltransferase 2-like domain-containing protein</fullName>
    </recommendedName>
</protein>
<name>F4G2K3_METCR</name>
<reference evidence="2 3" key="1">
    <citation type="journal article" date="2011" name="J. Bacteriol.">
        <title>Complete genome sequence of Metallosphaera cuprina, a metal sulfide-oxidizing archaeon from a hot spring.</title>
        <authorList>
            <person name="Liu L.J."/>
            <person name="You X.Y."/>
            <person name="Zheng H."/>
            <person name="Wang S."/>
            <person name="Jiang C.Y."/>
            <person name="Liu S.J."/>
        </authorList>
    </citation>
    <scope>NUCLEOTIDE SEQUENCE [LARGE SCALE GENOMIC DNA]</scope>
    <source>
        <strain evidence="2 3">Ar-4</strain>
    </source>
</reference>
<dbReference type="AlphaFoldDB" id="F4G2K3"/>
<dbReference type="Pfam" id="PF00535">
    <property type="entry name" value="Glycos_transf_2"/>
    <property type="match status" value="1"/>
</dbReference>
<dbReference type="EMBL" id="CP002656">
    <property type="protein sequence ID" value="AEB95051.1"/>
    <property type="molecule type" value="Genomic_DNA"/>
</dbReference>
<dbReference type="eggNOG" id="arCOG07240">
    <property type="taxonomic scope" value="Archaea"/>
</dbReference>
<dbReference type="HOGENOM" id="CLU_913989_0_0_2"/>
<dbReference type="InterPro" id="IPR001173">
    <property type="entry name" value="Glyco_trans_2-like"/>
</dbReference>
<dbReference type="CDD" id="cd00761">
    <property type="entry name" value="Glyco_tranf_GTA_type"/>
    <property type="match status" value="1"/>
</dbReference>
<keyword evidence="3" id="KW-1185">Reference proteome</keyword>
<evidence type="ECO:0000259" key="1">
    <source>
        <dbReference type="Pfam" id="PF00535"/>
    </source>
</evidence>
<dbReference type="PATRIC" id="fig|1006006.8.peg.942"/>
<dbReference type="Gene3D" id="3.90.550.10">
    <property type="entry name" value="Spore Coat Polysaccharide Biosynthesis Protein SpsA, Chain A"/>
    <property type="match status" value="1"/>
</dbReference>
<feature type="domain" description="Glycosyltransferase 2-like" evidence="1">
    <location>
        <begin position="2"/>
        <end position="83"/>
    </location>
</feature>